<evidence type="ECO:0000313" key="3">
    <source>
        <dbReference type="Proteomes" id="UP001608902"/>
    </source>
</evidence>
<gene>
    <name evidence="2" type="ORF">AB6A40_007343</name>
</gene>
<dbReference type="AlphaFoldDB" id="A0ABD6ER37"/>
<keyword evidence="3" id="KW-1185">Reference proteome</keyword>
<dbReference type="EMBL" id="JBGFUD010005843">
    <property type="protein sequence ID" value="MFH4980634.1"/>
    <property type="molecule type" value="Genomic_DNA"/>
</dbReference>
<dbReference type="InterPro" id="IPR057566">
    <property type="entry name" value="TPR_TTI1_N"/>
</dbReference>
<evidence type="ECO:0000259" key="1">
    <source>
        <dbReference type="Pfam" id="PF24173"/>
    </source>
</evidence>
<organism evidence="2 3">
    <name type="scientific">Gnathostoma spinigerum</name>
    <dbReference type="NCBI Taxonomy" id="75299"/>
    <lineage>
        <taxon>Eukaryota</taxon>
        <taxon>Metazoa</taxon>
        <taxon>Ecdysozoa</taxon>
        <taxon>Nematoda</taxon>
        <taxon>Chromadorea</taxon>
        <taxon>Rhabditida</taxon>
        <taxon>Spirurina</taxon>
        <taxon>Gnathostomatomorpha</taxon>
        <taxon>Gnathostomatoidea</taxon>
        <taxon>Gnathostomatidae</taxon>
        <taxon>Gnathostoma</taxon>
    </lineage>
</organism>
<dbReference type="Pfam" id="PF24173">
    <property type="entry name" value="TPR_TTI1_N"/>
    <property type="match status" value="1"/>
</dbReference>
<accession>A0ABD6ER37</accession>
<name>A0ABD6ER37_9BILA</name>
<evidence type="ECO:0000313" key="2">
    <source>
        <dbReference type="EMBL" id="MFH4980634.1"/>
    </source>
</evidence>
<reference evidence="2 3" key="1">
    <citation type="submission" date="2024-08" db="EMBL/GenBank/DDBJ databases">
        <title>Gnathostoma spinigerum genome.</title>
        <authorList>
            <person name="Gonzalez-Bertolin B."/>
            <person name="Monzon S."/>
            <person name="Zaballos A."/>
            <person name="Jimenez P."/>
            <person name="Dekumyoy P."/>
            <person name="Varona S."/>
            <person name="Cuesta I."/>
            <person name="Sumanam S."/>
            <person name="Adisakwattana P."/>
            <person name="Gasser R.B."/>
            <person name="Hernandez-Gonzalez A."/>
            <person name="Young N.D."/>
            <person name="Perteguer M.J."/>
        </authorList>
    </citation>
    <scope>NUCLEOTIDE SEQUENCE [LARGE SCALE GENOMIC DNA]</scope>
    <source>
        <strain evidence="2">AL3</strain>
        <tissue evidence="2">Liver</tissue>
    </source>
</reference>
<dbReference type="Proteomes" id="UP001608902">
    <property type="component" value="Unassembled WGS sequence"/>
</dbReference>
<comment type="caution">
    <text evidence="2">The sequence shown here is derived from an EMBL/GenBank/DDBJ whole genome shotgun (WGS) entry which is preliminary data.</text>
</comment>
<feature type="domain" description="TTI1 N-terminal TPR" evidence="1">
    <location>
        <begin position="101"/>
        <end position="226"/>
    </location>
</feature>
<sequence>MDYESYDGTASVFELLCAELIFKAKGNQSMTDPLTRLTDFLRGIKESKVSDQKALHIFRSILFSCDVALSSILTATDLSGPDVTCICKMLLEFFETIHPPKRCVSWPSVEGVLSKMIMLISRSNIDSPSLSTFLFGISSLLDHILADDSLCDAFYSPQYRHAVGYFISNALDVLNSSSRDPELRMRAGKILLQTVSTKSSSSVDTLSFVLPGVCSRLCKVIVKDKHLDILLIALKV</sequence>
<protein>
    <recommendedName>
        <fullName evidence="1">TTI1 N-terminal TPR domain-containing protein</fullName>
    </recommendedName>
</protein>
<proteinExistence type="predicted"/>